<dbReference type="GO" id="GO:0032993">
    <property type="term" value="C:protein-DNA complex"/>
    <property type="evidence" value="ECO:0007669"/>
    <property type="project" value="TreeGrafter"/>
</dbReference>
<dbReference type="RefSeq" id="WP_076096407.1">
    <property type="nucleotide sequence ID" value="NZ_MTHD01000005.1"/>
</dbReference>
<keyword evidence="3 5" id="KW-0238">DNA-binding</keyword>
<sequence length="230" mass="25031">MRPPYLVAVVEDNPGLLADLVEFLIMRGFAAQGFDSAEAFFHIWPATTFDLLLLDVALPGASGLEIAQRVRVKDAVGIVMLTALDANDDHVLGLGAGADVYLSKRSSLEVIEAACHSVLRRVDRPEPPAGAWRLNARQWRLEAPNGTQLELTHAEVGLLSTLFERPGLAIGREELLTCLGKPETLSNLRNLDNTASRLRRKVQAACGLELPVRPSYGKGYTFIGGCEVME</sequence>
<evidence type="ECO:0000256" key="3">
    <source>
        <dbReference type="ARBA" id="ARBA00023125"/>
    </source>
</evidence>
<dbReference type="InterPro" id="IPR001867">
    <property type="entry name" value="OmpR/PhoB-type_DNA-bd"/>
</dbReference>
<dbReference type="PROSITE" id="PS51755">
    <property type="entry name" value="OMPR_PHOB"/>
    <property type="match status" value="1"/>
</dbReference>
<keyword evidence="1 4" id="KW-0597">Phosphoprotein</keyword>
<dbReference type="GO" id="GO:0000156">
    <property type="term" value="F:phosphorelay response regulator activity"/>
    <property type="evidence" value="ECO:0007669"/>
    <property type="project" value="TreeGrafter"/>
</dbReference>
<feature type="domain" description="Response regulatory" evidence="6">
    <location>
        <begin position="6"/>
        <end position="119"/>
    </location>
</feature>
<evidence type="ECO:0000256" key="1">
    <source>
        <dbReference type="ARBA" id="ARBA00022553"/>
    </source>
</evidence>
<dbReference type="EMBL" id="MTHD01000005">
    <property type="protein sequence ID" value="OMG52469.1"/>
    <property type="molecule type" value="Genomic_DNA"/>
</dbReference>
<dbReference type="InterPro" id="IPR016032">
    <property type="entry name" value="Sig_transdc_resp-reg_C-effctor"/>
</dbReference>
<dbReference type="InterPro" id="IPR001789">
    <property type="entry name" value="Sig_transdc_resp-reg_receiver"/>
</dbReference>
<dbReference type="AlphaFoldDB" id="A0A1R1I1D9"/>
<evidence type="ECO:0000256" key="4">
    <source>
        <dbReference type="PROSITE-ProRule" id="PRU00169"/>
    </source>
</evidence>
<keyword evidence="2" id="KW-0902">Two-component regulatory system</keyword>
<gene>
    <name evidence="8" type="ORF">BJN45_14325</name>
</gene>
<dbReference type="OrthoDB" id="8583421at2"/>
<keyword evidence="9" id="KW-1185">Reference proteome</keyword>
<dbReference type="GO" id="GO:0006355">
    <property type="term" value="P:regulation of DNA-templated transcription"/>
    <property type="evidence" value="ECO:0007669"/>
    <property type="project" value="InterPro"/>
</dbReference>
<evidence type="ECO:0000259" key="7">
    <source>
        <dbReference type="PROSITE" id="PS51755"/>
    </source>
</evidence>
<dbReference type="SMART" id="SM00448">
    <property type="entry name" value="REC"/>
    <property type="match status" value="1"/>
</dbReference>
<dbReference type="Gene3D" id="3.40.50.2300">
    <property type="match status" value="1"/>
</dbReference>
<dbReference type="InterPro" id="IPR011006">
    <property type="entry name" value="CheY-like_superfamily"/>
</dbReference>
<evidence type="ECO:0000313" key="9">
    <source>
        <dbReference type="Proteomes" id="UP000187526"/>
    </source>
</evidence>
<comment type="caution">
    <text evidence="8">The sequence shown here is derived from an EMBL/GenBank/DDBJ whole genome shotgun (WGS) entry which is preliminary data.</text>
</comment>
<evidence type="ECO:0000313" key="8">
    <source>
        <dbReference type="EMBL" id="OMG52469.1"/>
    </source>
</evidence>
<proteinExistence type="predicted"/>
<dbReference type="SUPFAM" id="SSF52172">
    <property type="entry name" value="CheY-like"/>
    <property type="match status" value="1"/>
</dbReference>
<dbReference type="InterPro" id="IPR039420">
    <property type="entry name" value="WalR-like"/>
</dbReference>
<dbReference type="CDD" id="cd17574">
    <property type="entry name" value="REC_OmpR"/>
    <property type="match status" value="1"/>
</dbReference>
<dbReference type="InterPro" id="IPR036388">
    <property type="entry name" value="WH-like_DNA-bd_sf"/>
</dbReference>
<evidence type="ECO:0000259" key="6">
    <source>
        <dbReference type="PROSITE" id="PS50110"/>
    </source>
</evidence>
<dbReference type="STRING" id="418702.BJN45_14325"/>
<evidence type="ECO:0000256" key="5">
    <source>
        <dbReference type="PROSITE-ProRule" id="PRU01091"/>
    </source>
</evidence>
<protein>
    <recommendedName>
        <fullName evidence="10">DNA-binding response regulator</fullName>
    </recommendedName>
</protein>
<accession>A0A1R1I1D9</accession>
<reference evidence="8 9" key="1">
    <citation type="submission" date="2016-10" db="EMBL/GenBank/DDBJ databases">
        <title>Alkaliphiles isolated from bioreactors.</title>
        <authorList>
            <person name="Salah Z."/>
            <person name="Rout S.P."/>
            <person name="Humphreys P.N."/>
        </authorList>
    </citation>
    <scope>NUCLEOTIDE SEQUENCE [LARGE SCALE GENOMIC DNA]</scope>
    <source>
        <strain evidence="8 9">ZS02</strain>
    </source>
</reference>
<dbReference type="Gene3D" id="1.10.10.10">
    <property type="entry name" value="Winged helix-like DNA-binding domain superfamily/Winged helix DNA-binding domain"/>
    <property type="match status" value="1"/>
</dbReference>
<feature type="modified residue" description="4-aspartylphosphate" evidence="4">
    <location>
        <position position="55"/>
    </location>
</feature>
<feature type="DNA-binding region" description="OmpR/PhoB-type" evidence="5">
    <location>
        <begin position="124"/>
        <end position="224"/>
    </location>
</feature>
<dbReference type="Proteomes" id="UP000187526">
    <property type="component" value="Unassembled WGS sequence"/>
</dbReference>
<dbReference type="PANTHER" id="PTHR48111">
    <property type="entry name" value="REGULATOR OF RPOS"/>
    <property type="match status" value="1"/>
</dbReference>
<name>A0A1R1I1D9_9RHOO</name>
<dbReference type="SMART" id="SM00862">
    <property type="entry name" value="Trans_reg_C"/>
    <property type="match status" value="1"/>
</dbReference>
<dbReference type="PROSITE" id="PS50110">
    <property type="entry name" value="RESPONSE_REGULATORY"/>
    <property type="match status" value="1"/>
</dbReference>
<feature type="domain" description="OmpR/PhoB-type" evidence="7">
    <location>
        <begin position="124"/>
        <end position="224"/>
    </location>
</feature>
<dbReference type="PANTHER" id="PTHR48111:SF40">
    <property type="entry name" value="PHOSPHATE REGULON TRANSCRIPTIONAL REGULATORY PROTEIN PHOB"/>
    <property type="match status" value="1"/>
</dbReference>
<organism evidence="8 9">
    <name type="scientific">Azonexus hydrophilus</name>
    <dbReference type="NCBI Taxonomy" id="418702"/>
    <lineage>
        <taxon>Bacteria</taxon>
        <taxon>Pseudomonadati</taxon>
        <taxon>Pseudomonadota</taxon>
        <taxon>Betaproteobacteria</taxon>
        <taxon>Rhodocyclales</taxon>
        <taxon>Azonexaceae</taxon>
        <taxon>Azonexus</taxon>
    </lineage>
</organism>
<dbReference type="SUPFAM" id="SSF46894">
    <property type="entry name" value="C-terminal effector domain of the bipartite response regulators"/>
    <property type="match status" value="1"/>
</dbReference>
<dbReference type="Pfam" id="PF00486">
    <property type="entry name" value="Trans_reg_C"/>
    <property type="match status" value="1"/>
</dbReference>
<dbReference type="GO" id="GO:0005829">
    <property type="term" value="C:cytosol"/>
    <property type="evidence" value="ECO:0007669"/>
    <property type="project" value="TreeGrafter"/>
</dbReference>
<evidence type="ECO:0008006" key="10">
    <source>
        <dbReference type="Google" id="ProtNLM"/>
    </source>
</evidence>
<evidence type="ECO:0000256" key="2">
    <source>
        <dbReference type="ARBA" id="ARBA00023012"/>
    </source>
</evidence>
<dbReference type="Pfam" id="PF00072">
    <property type="entry name" value="Response_reg"/>
    <property type="match status" value="1"/>
</dbReference>
<dbReference type="GO" id="GO:0000976">
    <property type="term" value="F:transcription cis-regulatory region binding"/>
    <property type="evidence" value="ECO:0007669"/>
    <property type="project" value="TreeGrafter"/>
</dbReference>